<keyword evidence="4 7" id="KW-0812">Transmembrane</keyword>
<feature type="transmembrane region" description="Helical" evidence="7">
    <location>
        <begin position="84"/>
        <end position="106"/>
    </location>
</feature>
<comment type="subcellular location">
    <subcellularLocation>
        <location evidence="1">Cell membrane</location>
        <topology evidence="1">Multi-pass membrane protein</topology>
    </subcellularLocation>
</comment>
<reference evidence="9" key="2">
    <citation type="submission" date="2020-09" db="EMBL/GenBank/DDBJ databases">
        <authorList>
            <person name="Sun Q."/>
            <person name="Zhou Y."/>
        </authorList>
    </citation>
    <scope>NUCLEOTIDE SEQUENCE</scope>
    <source>
        <strain evidence="9">CGMCC 1.15760</strain>
    </source>
</reference>
<evidence type="ECO:0000313" key="10">
    <source>
        <dbReference type="Proteomes" id="UP000616608"/>
    </source>
</evidence>
<evidence type="ECO:0000256" key="5">
    <source>
        <dbReference type="ARBA" id="ARBA00022989"/>
    </source>
</evidence>
<evidence type="ECO:0000256" key="6">
    <source>
        <dbReference type="ARBA" id="ARBA00023136"/>
    </source>
</evidence>
<feature type="transmembrane region" description="Helical" evidence="7">
    <location>
        <begin position="446"/>
        <end position="465"/>
    </location>
</feature>
<dbReference type="GO" id="GO:0005886">
    <property type="term" value="C:plasma membrane"/>
    <property type="evidence" value="ECO:0007669"/>
    <property type="project" value="UniProtKB-SubCell"/>
</dbReference>
<gene>
    <name evidence="9" type="primary">lmrB</name>
    <name evidence="9" type="ORF">GCM10007425_08180</name>
</gene>
<accession>A0A917LEI5</accession>
<feature type="transmembrane region" description="Helical" evidence="7">
    <location>
        <begin position="358"/>
        <end position="377"/>
    </location>
</feature>
<name>A0A917LEI5_9BACI</name>
<feature type="transmembrane region" description="Helical" evidence="7">
    <location>
        <begin position="140"/>
        <end position="162"/>
    </location>
</feature>
<sequence>MDTAQKQVRSPKFMILVLMLGAFIGLFGETALNMALTNLMEQFSIEASTAQWLVTGYLLVMAIFVPISVFLIKWFDTRQLVLSGLIISLIGAIIGAIAPSFIMLLIGRIVQAIGTGILLPVMMNIALLIFPAYKRGKVMGLMGLVITLAPALGPTLSGVIISTLNWHFIFWFSAIGYVLLIIMALSVVENIGDLTKPYIDFVSIVLSSVGFGGFIYALATMADRPFTDWQILAPFIVGIVALLLFSLRQFKLPQPMINLRVFQYKMFTLGTIMAFLSLVTILATAILLPLYLKGALLFAAAAAGLILLPGNLLNVLLAPIVGALFDKYGPRPFLFGGTIIMTLGNMMFLFTISTETATWQIIIAFMLLCFGLSCVMMPSQTNALNQLPRELYADGSAVMNTLNQVGGAVGTAVAITIYTASLHTFIQLNPIANPASPVAIAYGVQYTFYIITAISVILFICSLFVKNSLKLKS</sequence>
<dbReference type="AlphaFoldDB" id="A0A917LEI5"/>
<comment type="caution">
    <text evidence="9">The sequence shown here is derived from an EMBL/GenBank/DDBJ whole genome shotgun (WGS) entry which is preliminary data.</text>
</comment>
<feature type="transmembrane region" description="Helical" evidence="7">
    <location>
        <begin position="333"/>
        <end position="352"/>
    </location>
</feature>
<dbReference type="InterPro" id="IPR020846">
    <property type="entry name" value="MFS_dom"/>
</dbReference>
<dbReference type="EMBL" id="BMJT01000002">
    <property type="protein sequence ID" value="GGG16192.1"/>
    <property type="molecule type" value="Genomic_DNA"/>
</dbReference>
<keyword evidence="5 7" id="KW-1133">Transmembrane helix</keyword>
<feature type="transmembrane region" description="Helical" evidence="7">
    <location>
        <begin position="231"/>
        <end position="247"/>
    </location>
</feature>
<feature type="domain" description="Major facilitator superfamily (MFS) profile" evidence="8">
    <location>
        <begin position="14"/>
        <end position="470"/>
    </location>
</feature>
<evidence type="ECO:0000313" key="9">
    <source>
        <dbReference type="EMBL" id="GGG16192.1"/>
    </source>
</evidence>
<dbReference type="PANTHER" id="PTHR42718">
    <property type="entry name" value="MAJOR FACILITATOR SUPERFAMILY MULTIDRUG TRANSPORTER MFSC"/>
    <property type="match status" value="1"/>
</dbReference>
<dbReference type="Pfam" id="PF07690">
    <property type="entry name" value="MFS_1"/>
    <property type="match status" value="1"/>
</dbReference>
<feature type="transmembrane region" description="Helical" evidence="7">
    <location>
        <begin position="267"/>
        <end position="291"/>
    </location>
</feature>
<dbReference type="Proteomes" id="UP000616608">
    <property type="component" value="Unassembled WGS sequence"/>
</dbReference>
<keyword evidence="3" id="KW-1003">Cell membrane</keyword>
<dbReference type="Gene3D" id="1.20.1250.20">
    <property type="entry name" value="MFS general substrate transporter like domains"/>
    <property type="match status" value="1"/>
</dbReference>
<protein>
    <submittedName>
        <fullName evidence="9">Lincomycin resistance protein LmrB</fullName>
    </submittedName>
</protein>
<feature type="transmembrane region" description="Helical" evidence="7">
    <location>
        <begin position="199"/>
        <end position="219"/>
    </location>
</feature>
<dbReference type="InterPro" id="IPR004638">
    <property type="entry name" value="EmrB-like"/>
</dbReference>
<feature type="transmembrane region" description="Helical" evidence="7">
    <location>
        <begin position="52"/>
        <end position="72"/>
    </location>
</feature>
<feature type="transmembrane region" description="Helical" evidence="7">
    <location>
        <begin position="168"/>
        <end position="187"/>
    </location>
</feature>
<dbReference type="GO" id="GO:0022857">
    <property type="term" value="F:transmembrane transporter activity"/>
    <property type="evidence" value="ECO:0007669"/>
    <property type="project" value="InterPro"/>
</dbReference>
<dbReference type="NCBIfam" id="TIGR00711">
    <property type="entry name" value="efflux_EmrB"/>
    <property type="match status" value="1"/>
</dbReference>
<dbReference type="PRINTS" id="PR01036">
    <property type="entry name" value="TCRTETB"/>
</dbReference>
<organism evidence="9 10">
    <name type="scientific">Lysinibacillus alkalisoli</name>
    <dbReference type="NCBI Taxonomy" id="1911548"/>
    <lineage>
        <taxon>Bacteria</taxon>
        <taxon>Bacillati</taxon>
        <taxon>Bacillota</taxon>
        <taxon>Bacilli</taxon>
        <taxon>Bacillales</taxon>
        <taxon>Bacillaceae</taxon>
        <taxon>Lysinibacillus</taxon>
    </lineage>
</organism>
<evidence type="ECO:0000256" key="1">
    <source>
        <dbReference type="ARBA" id="ARBA00004651"/>
    </source>
</evidence>
<evidence type="ECO:0000256" key="7">
    <source>
        <dbReference type="SAM" id="Phobius"/>
    </source>
</evidence>
<feature type="transmembrane region" description="Helical" evidence="7">
    <location>
        <begin position="405"/>
        <end position="426"/>
    </location>
</feature>
<evidence type="ECO:0000256" key="4">
    <source>
        <dbReference type="ARBA" id="ARBA00022692"/>
    </source>
</evidence>
<feature type="transmembrane region" description="Helical" evidence="7">
    <location>
        <begin position="297"/>
        <end position="321"/>
    </location>
</feature>
<keyword evidence="6 7" id="KW-0472">Membrane</keyword>
<feature type="transmembrane region" description="Helical" evidence="7">
    <location>
        <begin position="112"/>
        <end position="133"/>
    </location>
</feature>
<dbReference type="PANTHER" id="PTHR42718:SF43">
    <property type="entry name" value="LINCOMYCIN RESISTANCE PROTEIN LMRB"/>
    <property type="match status" value="1"/>
</dbReference>
<keyword evidence="10" id="KW-1185">Reference proteome</keyword>
<dbReference type="Gene3D" id="1.20.1720.10">
    <property type="entry name" value="Multidrug resistance protein D"/>
    <property type="match status" value="1"/>
</dbReference>
<evidence type="ECO:0000256" key="3">
    <source>
        <dbReference type="ARBA" id="ARBA00022475"/>
    </source>
</evidence>
<dbReference type="PROSITE" id="PS50850">
    <property type="entry name" value="MFS"/>
    <property type="match status" value="1"/>
</dbReference>
<dbReference type="InterPro" id="IPR036259">
    <property type="entry name" value="MFS_trans_sf"/>
</dbReference>
<evidence type="ECO:0000259" key="8">
    <source>
        <dbReference type="PROSITE" id="PS50850"/>
    </source>
</evidence>
<feature type="transmembrane region" description="Helical" evidence="7">
    <location>
        <begin position="12"/>
        <end position="32"/>
    </location>
</feature>
<reference evidence="9" key="1">
    <citation type="journal article" date="2014" name="Int. J. Syst. Evol. Microbiol.">
        <title>Complete genome sequence of Corynebacterium casei LMG S-19264T (=DSM 44701T), isolated from a smear-ripened cheese.</title>
        <authorList>
            <consortium name="US DOE Joint Genome Institute (JGI-PGF)"/>
            <person name="Walter F."/>
            <person name="Albersmeier A."/>
            <person name="Kalinowski J."/>
            <person name="Ruckert C."/>
        </authorList>
    </citation>
    <scope>NUCLEOTIDE SEQUENCE</scope>
    <source>
        <strain evidence="9">CGMCC 1.15760</strain>
    </source>
</reference>
<dbReference type="InterPro" id="IPR011701">
    <property type="entry name" value="MFS"/>
</dbReference>
<dbReference type="RefSeq" id="WP_188613740.1">
    <property type="nucleotide sequence ID" value="NZ_BMJT01000002.1"/>
</dbReference>
<evidence type="ECO:0000256" key="2">
    <source>
        <dbReference type="ARBA" id="ARBA00022448"/>
    </source>
</evidence>
<proteinExistence type="predicted"/>
<keyword evidence="2" id="KW-0813">Transport</keyword>
<dbReference type="SUPFAM" id="SSF103473">
    <property type="entry name" value="MFS general substrate transporter"/>
    <property type="match status" value="1"/>
</dbReference>